<evidence type="ECO:0000313" key="2">
    <source>
        <dbReference type="Proteomes" id="UP000014622"/>
    </source>
</evidence>
<dbReference type="Proteomes" id="UP000014622">
    <property type="component" value="Unassembled WGS sequence"/>
</dbReference>
<dbReference type="EMBL" id="ATIT01000113">
    <property type="protein sequence ID" value="EPI10447.1"/>
    <property type="molecule type" value="Genomic_DNA"/>
</dbReference>
<dbReference type="AlphaFoldDB" id="A0AB73A7M4"/>
<protein>
    <submittedName>
        <fullName evidence="1">Uncharacterized protein</fullName>
    </submittedName>
</protein>
<evidence type="ECO:0000313" key="1">
    <source>
        <dbReference type="EMBL" id="EPI10447.1"/>
    </source>
</evidence>
<accession>A0AB73A7M4</accession>
<gene>
    <name evidence="1" type="ORF">D356_02084</name>
</gene>
<name>A0AB73A7M4_ENTFC</name>
<sequence length="55" mass="6353">MGFTSLLSVVSICFYTLLYARGVPSFSLWENVDVAVFMLDVDVFKQIGDCLNRWW</sequence>
<reference evidence="1 2" key="1">
    <citation type="submission" date="2013-06" db="EMBL/GenBank/DDBJ databases">
        <authorList>
            <person name="Weinstock G."/>
            <person name="Sodergren E."/>
            <person name="Lobos E.A."/>
            <person name="Fulton L."/>
            <person name="Fulton R."/>
            <person name="Courtney L."/>
            <person name="Fronick C."/>
            <person name="O'Laughlin M."/>
            <person name="Godfrey J."/>
            <person name="Wilson R.M."/>
            <person name="Miner T."/>
            <person name="Farmer C."/>
            <person name="Delehaunty K."/>
            <person name="Cordes M."/>
            <person name="Minx P."/>
            <person name="Tomlinson C."/>
            <person name="Chen J."/>
            <person name="Wollam A."/>
            <person name="Pepin K.H."/>
            <person name="Bhonagiri V."/>
            <person name="Zhang X."/>
            <person name="Warren W."/>
            <person name="Mitreva M."/>
            <person name="Mardis E.R."/>
            <person name="Wilson R.K."/>
        </authorList>
    </citation>
    <scope>NUCLEOTIDE SEQUENCE [LARGE SCALE GENOMIC DNA]</scope>
    <source>
        <strain evidence="1 2">SD2A-2</strain>
    </source>
</reference>
<organism evidence="1 2">
    <name type="scientific">Enterococcus faecium SD2A-2</name>
    <dbReference type="NCBI Taxonomy" id="1244154"/>
    <lineage>
        <taxon>Bacteria</taxon>
        <taxon>Bacillati</taxon>
        <taxon>Bacillota</taxon>
        <taxon>Bacilli</taxon>
        <taxon>Lactobacillales</taxon>
        <taxon>Enterococcaceae</taxon>
        <taxon>Enterococcus</taxon>
    </lineage>
</organism>
<proteinExistence type="predicted"/>
<comment type="caution">
    <text evidence="1">The sequence shown here is derived from an EMBL/GenBank/DDBJ whole genome shotgun (WGS) entry which is preliminary data.</text>
</comment>